<evidence type="ECO:0000313" key="6">
    <source>
        <dbReference type="Proteomes" id="UP000612456"/>
    </source>
</evidence>
<keyword evidence="4" id="KW-0012">Acyltransferase</keyword>
<keyword evidence="2" id="KW-0028">Amino-acid biosynthesis</keyword>
<dbReference type="GO" id="GO:0008652">
    <property type="term" value="P:amino acid biosynthetic process"/>
    <property type="evidence" value="ECO:0007669"/>
    <property type="project" value="UniProtKB-KW"/>
</dbReference>
<evidence type="ECO:0000256" key="3">
    <source>
        <dbReference type="ARBA" id="ARBA00022679"/>
    </source>
</evidence>
<dbReference type="AlphaFoldDB" id="A0A917E2H1"/>
<dbReference type="SUPFAM" id="SSF51161">
    <property type="entry name" value="Trimeric LpxA-like enzymes"/>
    <property type="match status" value="1"/>
</dbReference>
<dbReference type="InterPro" id="IPR011004">
    <property type="entry name" value="Trimer_LpxA-like_sf"/>
</dbReference>
<evidence type="ECO:0000256" key="1">
    <source>
        <dbReference type="ARBA" id="ARBA00004876"/>
    </source>
</evidence>
<gene>
    <name evidence="5" type="ORF">GCM10010911_66650</name>
</gene>
<keyword evidence="3" id="KW-0808">Transferase</keyword>
<evidence type="ECO:0000256" key="2">
    <source>
        <dbReference type="ARBA" id="ARBA00022605"/>
    </source>
</evidence>
<dbReference type="PANTHER" id="PTHR42811">
    <property type="entry name" value="SERINE ACETYLTRANSFERASE"/>
    <property type="match status" value="1"/>
</dbReference>
<dbReference type="InterPro" id="IPR045304">
    <property type="entry name" value="LbH_SAT"/>
</dbReference>
<dbReference type="GO" id="GO:0016746">
    <property type="term" value="F:acyltransferase activity"/>
    <property type="evidence" value="ECO:0007669"/>
    <property type="project" value="UniProtKB-KW"/>
</dbReference>
<dbReference type="CDD" id="cd03354">
    <property type="entry name" value="LbH_SAT"/>
    <property type="match status" value="1"/>
</dbReference>
<evidence type="ECO:0000313" key="5">
    <source>
        <dbReference type="EMBL" id="GGD98520.1"/>
    </source>
</evidence>
<comment type="caution">
    <text evidence="5">The sequence shown here is derived from an EMBL/GenBank/DDBJ whole genome shotgun (WGS) entry which is preliminary data.</text>
</comment>
<protein>
    <submittedName>
        <fullName evidence="5">Serine acetyltransferase</fullName>
    </submittedName>
</protein>
<comment type="pathway">
    <text evidence="1">Amino-acid biosynthesis; L-cysteine biosynthesis; L-cysteine from L-serine: step 1/2.</text>
</comment>
<dbReference type="RefSeq" id="WP_188999659.1">
    <property type="nucleotide sequence ID" value="NZ_BMHP01000010.1"/>
</dbReference>
<name>A0A917E2H1_9BACL</name>
<dbReference type="Gene3D" id="2.160.10.10">
    <property type="entry name" value="Hexapeptide repeat proteins"/>
    <property type="match status" value="1"/>
</dbReference>
<evidence type="ECO:0000256" key="4">
    <source>
        <dbReference type="ARBA" id="ARBA00023315"/>
    </source>
</evidence>
<sequence>MSQLFHSKIDSLVTAIVASHREHPQTISLDSVALPNRDAVIDIIHLLRGLLFPGYFGKQNLSNATIEYHIGDMLINIHEKLHEQMCGVLRLQESQDGDRCPDIAKKSDGIIHAFLSKIPELRDVLATDVQAAFDGDPSAKDTNEIIFSYPGILAVSIYRMAHELYLLSVPLLPRIMTEYAHSVTGIDIHAGASIGRYFFIDHGTGVVIGETTTIGDHVKIYQGVTLGALSTRGGQTLRGVKRHPTLEDEVTVYSGASILGGETVIGKGVLIGSNVFITTSVPEGTRVSVKNPELVFKGHTPREFVQEFTADWVI</sequence>
<keyword evidence="6" id="KW-1185">Reference proteome</keyword>
<organism evidence="5 6">
    <name type="scientific">Paenibacillus nasutitermitis</name>
    <dbReference type="NCBI Taxonomy" id="1652958"/>
    <lineage>
        <taxon>Bacteria</taxon>
        <taxon>Bacillati</taxon>
        <taxon>Bacillota</taxon>
        <taxon>Bacilli</taxon>
        <taxon>Bacillales</taxon>
        <taxon>Paenibacillaceae</taxon>
        <taxon>Paenibacillus</taxon>
    </lineage>
</organism>
<proteinExistence type="predicted"/>
<dbReference type="EMBL" id="BMHP01000010">
    <property type="protein sequence ID" value="GGD98520.1"/>
    <property type="molecule type" value="Genomic_DNA"/>
</dbReference>
<dbReference type="Proteomes" id="UP000612456">
    <property type="component" value="Unassembled WGS sequence"/>
</dbReference>
<reference evidence="5" key="2">
    <citation type="submission" date="2020-09" db="EMBL/GenBank/DDBJ databases">
        <authorList>
            <person name="Sun Q."/>
            <person name="Zhou Y."/>
        </authorList>
    </citation>
    <scope>NUCLEOTIDE SEQUENCE</scope>
    <source>
        <strain evidence="5">CGMCC 1.15178</strain>
    </source>
</reference>
<accession>A0A917E2H1</accession>
<dbReference type="Gene3D" id="1.10.3130.10">
    <property type="entry name" value="serine acetyltransferase, domain 1"/>
    <property type="match status" value="1"/>
</dbReference>
<reference evidence="5" key="1">
    <citation type="journal article" date="2014" name="Int. J. Syst. Evol. Microbiol.">
        <title>Complete genome sequence of Corynebacterium casei LMG S-19264T (=DSM 44701T), isolated from a smear-ripened cheese.</title>
        <authorList>
            <consortium name="US DOE Joint Genome Institute (JGI-PGF)"/>
            <person name="Walter F."/>
            <person name="Albersmeier A."/>
            <person name="Kalinowski J."/>
            <person name="Ruckert C."/>
        </authorList>
    </citation>
    <scope>NUCLEOTIDE SEQUENCE</scope>
    <source>
        <strain evidence="5">CGMCC 1.15178</strain>
    </source>
</reference>
<dbReference type="InterPro" id="IPR042122">
    <property type="entry name" value="Ser_AcTrfase_N_sf"/>
</dbReference>